<accession>A0ABS7WQ66</accession>
<evidence type="ECO:0000259" key="10">
    <source>
        <dbReference type="Pfam" id="PF02670"/>
    </source>
</evidence>
<feature type="binding site" evidence="9">
    <location>
        <position position="32"/>
    </location>
    <ligand>
        <name>NADPH</name>
        <dbReference type="ChEBI" id="CHEBI:57783"/>
    </ligand>
</feature>
<evidence type="ECO:0000256" key="9">
    <source>
        <dbReference type="HAMAP-Rule" id="MF_00183"/>
    </source>
</evidence>
<feature type="binding site" evidence="9">
    <location>
        <position position="33"/>
    </location>
    <ligand>
        <name>NADPH</name>
        <dbReference type="ChEBI" id="CHEBI:57783"/>
    </ligand>
</feature>
<feature type="binding site" evidence="9">
    <location>
        <position position="192"/>
    </location>
    <ligand>
        <name>1-deoxy-D-xylulose 5-phosphate</name>
        <dbReference type="ChEBI" id="CHEBI:57792"/>
    </ligand>
</feature>
<dbReference type="InterPro" id="IPR036291">
    <property type="entry name" value="NAD(P)-bd_dom_sf"/>
</dbReference>
<keyword evidence="3 9" id="KW-0479">Metal-binding</keyword>
<evidence type="ECO:0000256" key="1">
    <source>
        <dbReference type="ARBA" id="ARBA00005094"/>
    </source>
</evidence>
<dbReference type="RefSeq" id="WP_224325098.1">
    <property type="nucleotide sequence ID" value="NZ_JACGBB010000001.1"/>
</dbReference>
<keyword evidence="6 9" id="KW-0464">Manganese</keyword>
<dbReference type="InterPro" id="IPR036169">
    <property type="entry name" value="DXPR_C_sf"/>
</dbReference>
<protein>
    <recommendedName>
        <fullName evidence="9">1-deoxy-D-xylulose 5-phosphate reductoisomerase</fullName>
        <shortName evidence="9">DXP reductoisomerase</shortName>
        <ecNumber evidence="9">1.1.1.267</ecNumber>
    </recommendedName>
    <alternativeName>
        <fullName evidence="9">1-deoxyxylulose-5-phosphate reductoisomerase</fullName>
    </alternativeName>
    <alternativeName>
        <fullName evidence="9">2-C-methyl-D-erythritol 4-phosphate synthase</fullName>
    </alternativeName>
</protein>
<feature type="domain" description="1-deoxy-D-xylulose 5-phosphate reductoisomerase N-terminal" evidence="10">
    <location>
        <begin position="1"/>
        <end position="117"/>
    </location>
</feature>
<keyword evidence="5 9" id="KW-0560">Oxidoreductase</keyword>
<dbReference type="Pfam" id="PF08436">
    <property type="entry name" value="DXP_redisom_C"/>
    <property type="match status" value="1"/>
</dbReference>
<dbReference type="Proteomes" id="UP000786183">
    <property type="component" value="Unassembled WGS sequence"/>
</dbReference>
<dbReference type="PIRSF" id="PIRSF006205">
    <property type="entry name" value="Dxp_reductismrs"/>
    <property type="match status" value="1"/>
</dbReference>
<evidence type="ECO:0000256" key="2">
    <source>
        <dbReference type="ARBA" id="ARBA00006825"/>
    </source>
</evidence>
<dbReference type="InterPro" id="IPR026877">
    <property type="entry name" value="DXPR_C"/>
</dbReference>
<feature type="binding site" evidence="9">
    <location>
        <position position="131"/>
    </location>
    <ligand>
        <name>Mn(2+)</name>
        <dbReference type="ChEBI" id="CHEBI:29035"/>
    </ligand>
</feature>
<dbReference type="Gene3D" id="1.10.1740.10">
    <property type="match status" value="1"/>
</dbReference>
<feature type="binding site" evidence="9">
    <location>
        <position position="130"/>
    </location>
    <ligand>
        <name>1-deoxy-D-xylulose 5-phosphate</name>
        <dbReference type="ChEBI" id="CHEBI:57792"/>
    </ligand>
</feature>
<comment type="caution">
    <text evidence="13">The sequence shown here is derived from an EMBL/GenBank/DDBJ whole genome shotgun (WGS) entry which is preliminary data.</text>
</comment>
<feature type="binding site" evidence="9">
    <location>
        <position position="109"/>
    </location>
    <ligand>
        <name>NADPH</name>
        <dbReference type="ChEBI" id="CHEBI:57783"/>
    </ligand>
</feature>
<evidence type="ECO:0000256" key="5">
    <source>
        <dbReference type="ARBA" id="ARBA00023002"/>
    </source>
</evidence>
<keyword evidence="14" id="KW-1185">Reference proteome</keyword>
<organism evidence="13 14">
    <name type="scientific">Campylobacter canadensis</name>
    <dbReference type="NCBI Taxonomy" id="449520"/>
    <lineage>
        <taxon>Bacteria</taxon>
        <taxon>Pseudomonadati</taxon>
        <taxon>Campylobacterota</taxon>
        <taxon>Epsilonproteobacteria</taxon>
        <taxon>Campylobacterales</taxon>
        <taxon>Campylobacteraceae</taxon>
        <taxon>Campylobacter</taxon>
    </lineage>
</organism>
<evidence type="ECO:0000256" key="8">
    <source>
        <dbReference type="ARBA" id="ARBA00048543"/>
    </source>
</evidence>
<dbReference type="HAMAP" id="MF_00183">
    <property type="entry name" value="DXP_reductoisom"/>
    <property type="match status" value="1"/>
</dbReference>
<name>A0ABS7WQ66_9BACT</name>
<dbReference type="SUPFAM" id="SSF69055">
    <property type="entry name" value="1-deoxy-D-xylulose-5-phosphate reductoisomerase, C-terminal domain"/>
    <property type="match status" value="1"/>
</dbReference>
<feature type="binding site" evidence="9">
    <location>
        <position position="196"/>
    </location>
    <ligand>
        <name>Mn(2+)</name>
        <dbReference type="ChEBI" id="CHEBI:29035"/>
    </ligand>
</feature>
<feature type="binding site" evidence="9">
    <location>
        <position position="153"/>
    </location>
    <ligand>
        <name>1-deoxy-D-xylulose 5-phosphate</name>
        <dbReference type="ChEBI" id="CHEBI:57792"/>
    </ligand>
</feature>
<dbReference type="InterPro" id="IPR003821">
    <property type="entry name" value="DXP_reductoisomerase"/>
</dbReference>
<feature type="binding site" evidence="9">
    <location>
        <position position="111"/>
    </location>
    <ligand>
        <name>NADPH</name>
        <dbReference type="ChEBI" id="CHEBI:57783"/>
    </ligand>
</feature>
<feature type="domain" description="DXP reductoisomerase C-terminal" evidence="12">
    <location>
        <begin position="235"/>
        <end position="347"/>
    </location>
</feature>
<feature type="binding site" evidence="9">
    <location>
        <position position="180"/>
    </location>
    <ligand>
        <name>NADPH</name>
        <dbReference type="ChEBI" id="CHEBI:57783"/>
    </ligand>
</feature>
<comment type="caution">
    <text evidence="9">Lacks conserved residue(s) required for the propagation of feature annotation.</text>
</comment>
<evidence type="ECO:0000256" key="4">
    <source>
        <dbReference type="ARBA" id="ARBA00022857"/>
    </source>
</evidence>
<keyword evidence="9" id="KW-0460">Magnesium</keyword>
<keyword evidence="4 9" id="KW-0521">NADP</keyword>
<feature type="binding site" evidence="9">
    <location>
        <position position="8"/>
    </location>
    <ligand>
        <name>NADPH</name>
        <dbReference type="ChEBI" id="CHEBI:57783"/>
    </ligand>
</feature>
<evidence type="ECO:0000256" key="3">
    <source>
        <dbReference type="ARBA" id="ARBA00022723"/>
    </source>
</evidence>
<keyword evidence="7 9" id="KW-0414">Isoprene biosynthesis</keyword>
<comment type="cofactor">
    <cofactor evidence="9">
        <name>Mg(2+)</name>
        <dbReference type="ChEBI" id="CHEBI:18420"/>
    </cofactor>
    <cofactor evidence="9">
        <name>Mn(2+)</name>
        <dbReference type="ChEBI" id="CHEBI:29035"/>
    </cofactor>
</comment>
<evidence type="ECO:0000313" key="13">
    <source>
        <dbReference type="EMBL" id="MBZ7986526.1"/>
    </source>
</evidence>
<dbReference type="EMBL" id="JACGBB010000001">
    <property type="protein sequence ID" value="MBZ7986526.1"/>
    <property type="molecule type" value="Genomic_DNA"/>
</dbReference>
<feature type="binding site" evidence="9">
    <location>
        <position position="193"/>
    </location>
    <ligand>
        <name>1-deoxy-D-xylulose 5-phosphate</name>
        <dbReference type="ChEBI" id="CHEBI:57792"/>
    </ligand>
</feature>
<evidence type="ECO:0000313" key="14">
    <source>
        <dbReference type="Proteomes" id="UP000786183"/>
    </source>
</evidence>
<feature type="binding site" evidence="9">
    <location>
        <position position="129"/>
    </location>
    <ligand>
        <name>Mn(2+)</name>
        <dbReference type="ChEBI" id="CHEBI:29035"/>
    </ligand>
</feature>
<dbReference type="Pfam" id="PF13288">
    <property type="entry name" value="DXPR_C"/>
    <property type="match status" value="1"/>
</dbReference>
<evidence type="ECO:0000256" key="7">
    <source>
        <dbReference type="ARBA" id="ARBA00023229"/>
    </source>
</evidence>
<evidence type="ECO:0000259" key="11">
    <source>
        <dbReference type="Pfam" id="PF08436"/>
    </source>
</evidence>
<dbReference type="SUPFAM" id="SSF51735">
    <property type="entry name" value="NAD(P)-binding Rossmann-fold domains"/>
    <property type="match status" value="1"/>
</dbReference>
<dbReference type="SUPFAM" id="SSF55347">
    <property type="entry name" value="Glyceraldehyde-3-phosphate dehydrogenase-like, C-terminal domain"/>
    <property type="match status" value="1"/>
</dbReference>
<evidence type="ECO:0000256" key="6">
    <source>
        <dbReference type="ARBA" id="ARBA00023211"/>
    </source>
</evidence>
<feature type="binding site" evidence="9">
    <location>
        <position position="110"/>
    </location>
    <ligand>
        <name>1-deoxy-D-xylulose 5-phosphate</name>
        <dbReference type="ChEBI" id="CHEBI:57792"/>
    </ligand>
</feature>
<dbReference type="InterPro" id="IPR013644">
    <property type="entry name" value="DXP_reductoisomerase_C"/>
</dbReference>
<sequence>MSIFGSTGTIGVNTLKVLKNSDIQIECLAANKNYELLNEQIQEYKPKLVFANKDILHLIKHKEAYDINELERHFASLKSDGIVNAIVAFAGLKLSLLTQKYNKKLYLANKESLLVAGKFLDTSKISPIDSEHSALAALLRSVAYPKKITITASGGAFFKQEDCKNLKAKDALKHPNWQMGAKITIDSATMANKLFELVEAKHLYKDLELDALIEPSSLIHAFCECKNNSITAYFSVPDMKLSIANALFKEDSKAHCNALDLLKIKNLSLYEIDEKKYPIYSLKNELLKNLDLGVIINAANEVYVEKYLKDECGYYDIYYAIMKALDKFCTCKIDTIEDVFTIDNKVRGFLNG</sequence>
<feature type="binding site" evidence="9">
    <location>
        <position position="187"/>
    </location>
    <ligand>
        <name>1-deoxy-D-xylulose 5-phosphate</name>
        <dbReference type="ChEBI" id="CHEBI:57792"/>
    </ligand>
</feature>
<comment type="pathway">
    <text evidence="1 9">Isoprenoid biosynthesis; isopentenyl diphosphate biosynthesis via DXP pathway; isopentenyl diphosphate from 1-deoxy-D-xylulose 5-phosphate: step 1/6.</text>
</comment>
<proteinExistence type="inferred from homology"/>
<dbReference type="PANTHER" id="PTHR30525">
    <property type="entry name" value="1-DEOXY-D-XYLULOSE 5-PHOSPHATE REDUCTOISOMERASE"/>
    <property type="match status" value="1"/>
</dbReference>
<feature type="binding site" evidence="9">
    <location>
        <position position="174"/>
    </location>
    <ligand>
        <name>1-deoxy-D-xylulose 5-phosphate</name>
        <dbReference type="ChEBI" id="CHEBI:57792"/>
    </ligand>
</feature>
<comment type="similarity">
    <text evidence="2 9">Belongs to the DXR family.</text>
</comment>
<reference evidence="13 14" key="1">
    <citation type="submission" date="2020-07" db="EMBL/GenBank/DDBJ databases">
        <title>Transfer of Campylobacter canadensis to the novel genus Avispirillum gen. nov., that also includes two novel species recovered from migratory waterfowl: Avispirillum anseris sp. nov. and Avispirillum brantae sp. nov.</title>
        <authorList>
            <person name="Miller W.G."/>
            <person name="Chapman M.H."/>
            <person name="Yee E."/>
            <person name="Inglis G.D."/>
        </authorList>
    </citation>
    <scope>NUCLEOTIDE SEQUENCE [LARGE SCALE GENOMIC DNA]</scope>
    <source>
        <strain evidence="13 14">L283</strain>
    </source>
</reference>
<dbReference type="InterPro" id="IPR013512">
    <property type="entry name" value="DXP_reductoisomerase_N"/>
</dbReference>
<comment type="function">
    <text evidence="9">Catalyzes the NADPH-dependent rearrangement and reduction of 1-deoxy-D-xylulose-5-phosphate (DXP) to 2-C-methyl-D-erythritol 4-phosphate (MEP).</text>
</comment>
<feature type="binding site" evidence="9">
    <location>
        <position position="7"/>
    </location>
    <ligand>
        <name>NADPH</name>
        <dbReference type="ChEBI" id="CHEBI:57783"/>
    </ligand>
</feature>
<gene>
    <name evidence="9" type="primary">dxr</name>
    <name evidence="13" type="ORF">AVCANL283_00170</name>
</gene>
<dbReference type="EC" id="1.1.1.267" evidence="9"/>
<evidence type="ECO:0000259" key="12">
    <source>
        <dbReference type="Pfam" id="PF13288"/>
    </source>
</evidence>
<feature type="binding site" evidence="9">
    <location>
        <position position="131"/>
    </location>
    <ligand>
        <name>1-deoxy-D-xylulose 5-phosphate</name>
        <dbReference type="ChEBI" id="CHEBI:57792"/>
    </ligand>
</feature>
<dbReference type="PANTHER" id="PTHR30525:SF0">
    <property type="entry name" value="1-DEOXY-D-XYLULOSE 5-PHOSPHATE REDUCTOISOMERASE, CHLOROPLASTIC"/>
    <property type="match status" value="1"/>
</dbReference>
<feature type="binding site" evidence="9">
    <location>
        <position position="196"/>
    </location>
    <ligand>
        <name>1-deoxy-D-xylulose 5-phosphate</name>
        <dbReference type="ChEBI" id="CHEBI:57792"/>
    </ligand>
</feature>
<feature type="binding site" evidence="9">
    <location>
        <position position="10"/>
    </location>
    <ligand>
        <name>NADPH</name>
        <dbReference type="ChEBI" id="CHEBI:57783"/>
    </ligand>
</feature>
<feature type="domain" description="1-deoxy-D-xylulose 5-phosphate reductoisomerase C-terminal" evidence="11">
    <location>
        <begin position="125"/>
        <end position="204"/>
    </location>
</feature>
<comment type="catalytic activity">
    <reaction evidence="8">
        <text>2-C-methyl-D-erythritol 4-phosphate + NADP(+) = 1-deoxy-D-xylulose 5-phosphate + NADPH + H(+)</text>
        <dbReference type="Rhea" id="RHEA:13717"/>
        <dbReference type="ChEBI" id="CHEBI:15378"/>
        <dbReference type="ChEBI" id="CHEBI:57783"/>
        <dbReference type="ChEBI" id="CHEBI:57792"/>
        <dbReference type="ChEBI" id="CHEBI:58262"/>
        <dbReference type="ChEBI" id="CHEBI:58349"/>
        <dbReference type="EC" id="1.1.1.267"/>
    </reaction>
    <physiologicalReaction direction="right-to-left" evidence="8">
        <dbReference type="Rhea" id="RHEA:13719"/>
    </physiologicalReaction>
</comment>
<dbReference type="Pfam" id="PF02670">
    <property type="entry name" value="DXP_reductoisom"/>
    <property type="match status" value="1"/>
</dbReference>
<dbReference type="Gene3D" id="3.40.50.720">
    <property type="entry name" value="NAD(P)-binding Rossmann-like Domain"/>
    <property type="match status" value="1"/>
</dbReference>